<gene>
    <name evidence="2" type="ORF">Gorai_017874</name>
</gene>
<dbReference type="PRINTS" id="PR00081">
    <property type="entry name" value="GDHRDH"/>
</dbReference>
<proteinExistence type="inferred from homology"/>
<dbReference type="FunFam" id="3.40.50.720:FF:000084">
    <property type="entry name" value="Short-chain dehydrogenase reductase"/>
    <property type="match status" value="1"/>
</dbReference>
<dbReference type="Pfam" id="PF13561">
    <property type="entry name" value="adh_short_C2"/>
    <property type="match status" value="1"/>
</dbReference>
<sequence>NIFFGVFNASNGAFSFAYNYCLLDSVTEYQHQRSTMSNKLEGKVAIITGGASGIGEATVHHFAVHGARMIVIADIQDELGQKVVEAIGSNKCSYMHCDVTDEEQVKNLVQSTVQNYGSLDIMFSNAGTVSNSIQTVLELDFAAFDRLFTVNVRGMAACVKHAARAMVELNVRGSIICTASTNASCGSERDTDYSMSKHAVIGLMRSASKQLGEHGIRVNSVSPFIVGTPLLYRYLGTEAEVEQLFEPYARLKGVVLKAKHVADAVVFLASQDSELITGHDLVVDAGFLVK</sequence>
<evidence type="ECO:0000313" key="2">
    <source>
        <dbReference type="EMBL" id="MBA0589109.1"/>
    </source>
</evidence>
<comment type="similarity">
    <text evidence="1">Belongs to the short-chain dehydrogenases/reductases (SDR) family.</text>
</comment>
<dbReference type="PRINTS" id="PR00080">
    <property type="entry name" value="SDRFAMILY"/>
</dbReference>
<organism evidence="2 3">
    <name type="scientific">Gossypium raimondii</name>
    <name type="common">Peruvian cotton</name>
    <name type="synonym">Gossypium klotzschianum subsp. raimondii</name>
    <dbReference type="NCBI Taxonomy" id="29730"/>
    <lineage>
        <taxon>Eukaryota</taxon>
        <taxon>Viridiplantae</taxon>
        <taxon>Streptophyta</taxon>
        <taxon>Embryophyta</taxon>
        <taxon>Tracheophyta</taxon>
        <taxon>Spermatophyta</taxon>
        <taxon>Magnoliopsida</taxon>
        <taxon>eudicotyledons</taxon>
        <taxon>Gunneridae</taxon>
        <taxon>Pentapetalae</taxon>
        <taxon>rosids</taxon>
        <taxon>malvids</taxon>
        <taxon>Malvales</taxon>
        <taxon>Malvaceae</taxon>
        <taxon>Malvoideae</taxon>
        <taxon>Gossypium</taxon>
    </lineage>
</organism>
<evidence type="ECO:0000313" key="3">
    <source>
        <dbReference type="Proteomes" id="UP000593578"/>
    </source>
</evidence>
<name>A0A7J8PIK1_GOSRA</name>
<comment type="caution">
    <text evidence="2">The sequence shown here is derived from an EMBL/GenBank/DDBJ whole genome shotgun (WGS) entry which is preliminary data.</text>
</comment>
<dbReference type="Gene3D" id="3.40.50.720">
    <property type="entry name" value="NAD(P)-binding Rossmann-like Domain"/>
    <property type="match status" value="1"/>
</dbReference>
<feature type="non-terminal residue" evidence="2">
    <location>
        <position position="1"/>
    </location>
</feature>
<reference evidence="2 3" key="1">
    <citation type="journal article" date="2019" name="Genome Biol. Evol.">
        <title>Insights into the evolution of the New World diploid cottons (Gossypium, subgenus Houzingenia) based on genome sequencing.</title>
        <authorList>
            <person name="Grover C.E."/>
            <person name="Arick M.A. 2nd"/>
            <person name="Thrash A."/>
            <person name="Conover J.L."/>
            <person name="Sanders W.S."/>
            <person name="Peterson D.G."/>
            <person name="Frelichowski J.E."/>
            <person name="Scheffler J.A."/>
            <person name="Scheffler B.E."/>
            <person name="Wendel J.F."/>
        </authorList>
    </citation>
    <scope>NUCLEOTIDE SEQUENCE [LARGE SCALE GENOMIC DNA]</scope>
    <source>
        <strain evidence="2">8</strain>
        <tissue evidence="2">Leaf</tissue>
    </source>
</reference>
<dbReference type="InterPro" id="IPR036291">
    <property type="entry name" value="NAD(P)-bd_dom_sf"/>
</dbReference>
<accession>A0A7J8PIK1</accession>
<protein>
    <submittedName>
        <fullName evidence="2">Uncharacterized protein</fullName>
    </submittedName>
</protein>
<dbReference type="AlphaFoldDB" id="A0A7J8PIK1"/>
<evidence type="ECO:0000256" key="1">
    <source>
        <dbReference type="ARBA" id="ARBA00006484"/>
    </source>
</evidence>
<dbReference type="InterPro" id="IPR002347">
    <property type="entry name" value="SDR_fam"/>
</dbReference>
<dbReference type="EMBL" id="JABEZZ010000007">
    <property type="protein sequence ID" value="MBA0589109.1"/>
    <property type="molecule type" value="Genomic_DNA"/>
</dbReference>
<dbReference type="PROSITE" id="PS00061">
    <property type="entry name" value="ADH_SHORT"/>
    <property type="match status" value="1"/>
</dbReference>
<dbReference type="InterPro" id="IPR020904">
    <property type="entry name" value="Sc_DH/Rdtase_CS"/>
</dbReference>
<dbReference type="PANTHER" id="PTHR42820">
    <property type="entry name" value="SHORT-CHAIN DEHYDROGENASE REDUCTASE"/>
    <property type="match status" value="1"/>
</dbReference>
<dbReference type="SUPFAM" id="SSF51735">
    <property type="entry name" value="NAD(P)-binding Rossmann-fold domains"/>
    <property type="match status" value="1"/>
</dbReference>
<dbReference type="PANTHER" id="PTHR42820:SF21">
    <property type="entry name" value="SHORT-CHAIN DEHYDROGENASE REDUCTASE 3B-LIKE"/>
    <property type="match status" value="1"/>
</dbReference>
<dbReference type="Proteomes" id="UP000593578">
    <property type="component" value="Unassembled WGS sequence"/>
</dbReference>